<dbReference type="GO" id="GO:0005886">
    <property type="term" value="C:plasma membrane"/>
    <property type="evidence" value="ECO:0007669"/>
    <property type="project" value="TreeGrafter"/>
</dbReference>
<evidence type="ECO:0000256" key="8">
    <source>
        <dbReference type="ARBA" id="ARBA00023098"/>
    </source>
</evidence>
<name>A0A2A9F5J8_9PSEU</name>
<feature type="compositionally biased region" description="Pro residues" evidence="11">
    <location>
        <begin position="454"/>
        <end position="465"/>
    </location>
</feature>
<feature type="domain" description="O-acyltransferase WSD1-like N-terminal" evidence="12">
    <location>
        <begin position="436"/>
        <end position="530"/>
    </location>
</feature>
<dbReference type="EMBL" id="PDJK01000002">
    <property type="protein sequence ID" value="PFG46438.1"/>
    <property type="molecule type" value="Genomic_DNA"/>
</dbReference>
<feature type="compositionally biased region" description="Polar residues" evidence="11">
    <location>
        <begin position="366"/>
        <end position="375"/>
    </location>
</feature>
<evidence type="ECO:0000256" key="7">
    <source>
        <dbReference type="ARBA" id="ARBA00022798"/>
    </source>
</evidence>
<keyword evidence="15" id="KW-1185">Reference proteome</keyword>
<keyword evidence="5" id="KW-0444">Lipid biosynthesis</keyword>
<evidence type="ECO:0000256" key="2">
    <source>
        <dbReference type="ARBA" id="ARBA00005189"/>
    </source>
</evidence>
<comment type="pathway">
    <text evidence="1">Glycerolipid metabolism; triacylglycerol biosynthesis.</text>
</comment>
<dbReference type="UniPathway" id="UPA00282"/>
<dbReference type="InterPro" id="IPR009721">
    <property type="entry name" value="O-acyltransferase_WSD1_C"/>
</dbReference>
<evidence type="ECO:0000313" key="14">
    <source>
        <dbReference type="EMBL" id="PFG46438.1"/>
    </source>
</evidence>
<dbReference type="GO" id="GO:0051701">
    <property type="term" value="P:biological process involved in interaction with host"/>
    <property type="evidence" value="ECO:0007669"/>
    <property type="project" value="TreeGrafter"/>
</dbReference>
<feature type="compositionally biased region" description="Polar residues" evidence="11">
    <location>
        <begin position="340"/>
        <end position="351"/>
    </location>
</feature>
<gene>
    <name evidence="14" type="ORF">ATK36_1412</name>
</gene>
<evidence type="ECO:0000256" key="1">
    <source>
        <dbReference type="ARBA" id="ARBA00004771"/>
    </source>
</evidence>
<dbReference type="GO" id="GO:0006071">
    <property type="term" value="P:glycerol metabolic process"/>
    <property type="evidence" value="ECO:0007669"/>
    <property type="project" value="UniProtKB-KW"/>
</dbReference>
<evidence type="ECO:0000313" key="15">
    <source>
        <dbReference type="Proteomes" id="UP000243542"/>
    </source>
</evidence>
<dbReference type="GO" id="GO:0001666">
    <property type="term" value="P:response to hypoxia"/>
    <property type="evidence" value="ECO:0007669"/>
    <property type="project" value="TreeGrafter"/>
</dbReference>
<dbReference type="GO" id="GO:0019432">
    <property type="term" value="P:triglyceride biosynthetic process"/>
    <property type="evidence" value="ECO:0007669"/>
    <property type="project" value="UniProtKB-UniPathway"/>
</dbReference>
<dbReference type="Pfam" id="PF03007">
    <property type="entry name" value="WS_DGAT_cat"/>
    <property type="match status" value="2"/>
</dbReference>
<evidence type="ECO:0000256" key="3">
    <source>
        <dbReference type="ARBA" id="ARBA00009587"/>
    </source>
</evidence>
<dbReference type="PANTHER" id="PTHR31650">
    <property type="entry name" value="O-ACYLTRANSFERASE (WSD1-LIKE) FAMILY PROTEIN"/>
    <property type="match status" value="1"/>
</dbReference>
<keyword evidence="7" id="KW-0319">Glycerol metabolism</keyword>
<dbReference type="InterPro" id="IPR045034">
    <property type="entry name" value="O-acyltransferase_WSD1-like"/>
</dbReference>
<feature type="compositionally biased region" description="Basic and acidic residues" evidence="11">
    <location>
        <begin position="194"/>
        <end position="207"/>
    </location>
</feature>
<dbReference type="GO" id="GO:0004144">
    <property type="term" value="F:diacylglycerol O-acyltransferase activity"/>
    <property type="evidence" value="ECO:0007669"/>
    <property type="project" value="UniProtKB-EC"/>
</dbReference>
<dbReference type="Proteomes" id="UP000243542">
    <property type="component" value="Unassembled WGS sequence"/>
</dbReference>
<evidence type="ECO:0000256" key="9">
    <source>
        <dbReference type="ARBA" id="ARBA00023315"/>
    </source>
</evidence>
<dbReference type="GO" id="GO:0071731">
    <property type="term" value="P:response to nitric oxide"/>
    <property type="evidence" value="ECO:0007669"/>
    <property type="project" value="TreeGrafter"/>
</dbReference>
<protein>
    <recommendedName>
        <fullName evidence="4">diacylglycerol O-acyltransferase</fullName>
        <ecNumber evidence="4">2.3.1.20</ecNumber>
    </recommendedName>
</protein>
<proteinExistence type="inferred from homology"/>
<dbReference type="Pfam" id="PF06974">
    <property type="entry name" value="WS_DGAT_C"/>
    <property type="match status" value="1"/>
</dbReference>
<evidence type="ECO:0000256" key="4">
    <source>
        <dbReference type="ARBA" id="ARBA00013244"/>
    </source>
</evidence>
<feature type="compositionally biased region" description="Basic and acidic residues" evidence="11">
    <location>
        <begin position="279"/>
        <end position="289"/>
    </location>
</feature>
<evidence type="ECO:0000256" key="11">
    <source>
        <dbReference type="SAM" id="MobiDB-lite"/>
    </source>
</evidence>
<dbReference type="SUPFAM" id="SSF52777">
    <property type="entry name" value="CoA-dependent acyltransferases"/>
    <property type="match status" value="1"/>
</dbReference>
<dbReference type="AlphaFoldDB" id="A0A2A9F5J8"/>
<sequence length="721" mass="77035">MTATPLSSLDVAFLCLGSETAPMHLGAVLTFAPAEPADPDRLVTLLTRRAAKIPELRRKTRSTLFPPGAAAWVDDPDFSAARHVDHHRLSTLYEPDPLPEFASRWIAEPLDPDRPLWSLTVATGLPGNGFAVLLKLHHALTDGAGAYAIGVGLLDENHSAARRRAPRSPQGDRHKGAESGRNHPISRPSSSFDVLRETSESGGDHSASHPSPALGVRRGAPEPDKSHQIPSPPPGARRTTSEPGDGHLTAQQCAPLNTHRTIPEPTENHPIPHPNPPFDARRDTPEPGRRHPTARPPANAPHSAPEPGTDHPAPATPLDIPEPRKNHLPTPHPPPPHGALSSTPEPTTGHSTPRLRPPHDALHSTPKPTKSTTAHPNPPHDTHHATPEPASNHLTPNPPDDARHATPEPATSHCPTPRSRPPHDTHHHTPEPATNHPTPHQSPPHDHRRDTPKPAQPLPRPPRPRSPLEALRHTLETATIASSVVRAARPPQSPVIAPATAGRRLGFAQLPLTDLRGIRRAHGGTTHDVVLAILSGALRTWLLNRGVRADDRTLRALVPVSVRGRAAEQTGGNKLSGYLCELPVGLDDPVRRLHRVRTAMARNKAAGPRRGAGAFPLLAERVPTLLHRLGTRTAGMAAPLLFDLVITSVPVPAPRLTLDGAPLAHVHPFVPLAPRQAVGIAVAPYRDTVHIGLQANADAVPDLGALRDAVAKSAAELVHTG</sequence>
<dbReference type="PANTHER" id="PTHR31650:SF1">
    <property type="entry name" value="WAX ESTER SYNTHASE_DIACYLGLYCEROL ACYLTRANSFERASE 4-RELATED"/>
    <property type="match status" value="1"/>
</dbReference>
<organism evidence="14 15">
    <name type="scientific">Amycolatopsis sulphurea</name>
    <dbReference type="NCBI Taxonomy" id="76022"/>
    <lineage>
        <taxon>Bacteria</taxon>
        <taxon>Bacillati</taxon>
        <taxon>Actinomycetota</taxon>
        <taxon>Actinomycetes</taxon>
        <taxon>Pseudonocardiales</taxon>
        <taxon>Pseudonocardiaceae</taxon>
        <taxon>Amycolatopsis</taxon>
    </lineage>
</organism>
<feature type="compositionally biased region" description="Basic and acidic residues" evidence="11">
    <location>
        <begin position="170"/>
        <end position="181"/>
    </location>
</feature>
<reference evidence="14 15" key="1">
    <citation type="submission" date="2017-10" db="EMBL/GenBank/DDBJ databases">
        <title>Sequencing the genomes of 1000 actinobacteria strains.</title>
        <authorList>
            <person name="Klenk H.-P."/>
        </authorList>
    </citation>
    <scope>NUCLEOTIDE SEQUENCE [LARGE SCALE GENOMIC DNA]</scope>
    <source>
        <strain evidence="14 15">DSM 46092</strain>
    </source>
</reference>
<keyword evidence="6 14" id="KW-0808">Transferase</keyword>
<feature type="compositionally biased region" description="Basic and acidic residues" evidence="11">
    <location>
        <begin position="421"/>
        <end position="430"/>
    </location>
</feature>
<feature type="compositionally biased region" description="Basic and acidic residues" evidence="11">
    <location>
        <begin position="443"/>
        <end position="452"/>
    </location>
</feature>
<evidence type="ECO:0000259" key="12">
    <source>
        <dbReference type="Pfam" id="PF03007"/>
    </source>
</evidence>
<comment type="pathway">
    <text evidence="2">Lipid metabolism.</text>
</comment>
<feature type="domain" description="O-acyltransferase WSD1 C-terminal" evidence="13">
    <location>
        <begin position="572"/>
        <end position="716"/>
    </location>
</feature>
<evidence type="ECO:0000256" key="10">
    <source>
        <dbReference type="ARBA" id="ARBA00048109"/>
    </source>
</evidence>
<evidence type="ECO:0000256" key="6">
    <source>
        <dbReference type="ARBA" id="ARBA00022679"/>
    </source>
</evidence>
<dbReference type="InterPro" id="IPR004255">
    <property type="entry name" value="O-acyltransferase_WSD1_N"/>
</dbReference>
<comment type="similarity">
    <text evidence="3">Belongs to the long-chain O-acyltransferase family.</text>
</comment>
<dbReference type="EC" id="2.3.1.20" evidence="4"/>
<feature type="compositionally biased region" description="Polar residues" evidence="11">
    <location>
        <begin position="249"/>
        <end position="260"/>
    </location>
</feature>
<evidence type="ECO:0000259" key="13">
    <source>
        <dbReference type="Pfam" id="PF06974"/>
    </source>
</evidence>
<comment type="caution">
    <text evidence="14">The sequence shown here is derived from an EMBL/GenBank/DDBJ whole genome shotgun (WGS) entry which is preliminary data.</text>
</comment>
<feature type="domain" description="O-acyltransferase WSD1-like N-terminal" evidence="12">
    <location>
        <begin position="6"/>
        <end position="209"/>
    </location>
</feature>
<accession>A0A2A9F5J8</accession>
<keyword evidence="8" id="KW-0443">Lipid metabolism</keyword>
<keyword evidence="9 14" id="KW-0012">Acyltransferase</keyword>
<comment type="catalytic activity">
    <reaction evidence="10">
        <text>an acyl-CoA + a 1,2-diacyl-sn-glycerol = a triacyl-sn-glycerol + CoA</text>
        <dbReference type="Rhea" id="RHEA:10868"/>
        <dbReference type="ChEBI" id="CHEBI:17815"/>
        <dbReference type="ChEBI" id="CHEBI:57287"/>
        <dbReference type="ChEBI" id="CHEBI:58342"/>
        <dbReference type="ChEBI" id="CHEBI:64615"/>
        <dbReference type="EC" id="2.3.1.20"/>
    </reaction>
</comment>
<feature type="region of interest" description="Disordered" evidence="11">
    <location>
        <begin position="160"/>
        <end position="467"/>
    </location>
</feature>
<evidence type="ECO:0000256" key="5">
    <source>
        <dbReference type="ARBA" id="ARBA00022516"/>
    </source>
</evidence>